<organism evidence="2 3">
    <name type="scientific">Diacronema lutheri</name>
    <name type="common">Unicellular marine alga</name>
    <name type="synonym">Monochrysis lutheri</name>
    <dbReference type="NCBI Taxonomy" id="2081491"/>
    <lineage>
        <taxon>Eukaryota</taxon>
        <taxon>Haptista</taxon>
        <taxon>Haptophyta</taxon>
        <taxon>Pavlovophyceae</taxon>
        <taxon>Pavlovales</taxon>
        <taxon>Pavlovaceae</taxon>
        <taxon>Diacronema</taxon>
    </lineage>
</organism>
<dbReference type="AlphaFoldDB" id="A0A8J5XXH7"/>
<feature type="region of interest" description="Disordered" evidence="1">
    <location>
        <begin position="153"/>
        <end position="183"/>
    </location>
</feature>
<gene>
    <name evidence="2" type="ORF">KFE25_007161</name>
</gene>
<proteinExistence type="predicted"/>
<accession>A0A8J5XXH7</accession>
<keyword evidence="3" id="KW-1185">Reference proteome</keyword>
<name>A0A8J5XXH7_DIALT</name>
<evidence type="ECO:0000256" key="1">
    <source>
        <dbReference type="SAM" id="MobiDB-lite"/>
    </source>
</evidence>
<protein>
    <submittedName>
        <fullName evidence="2">Uncharacterized protein</fullName>
    </submittedName>
</protein>
<dbReference type="Proteomes" id="UP000751190">
    <property type="component" value="Unassembled WGS sequence"/>
</dbReference>
<dbReference type="Gene3D" id="1.20.58.2220">
    <property type="entry name" value="Formin, FH2 domain"/>
    <property type="match status" value="1"/>
</dbReference>
<dbReference type="EMBL" id="JAGTXO010000005">
    <property type="protein sequence ID" value="KAG8468109.1"/>
    <property type="molecule type" value="Genomic_DNA"/>
</dbReference>
<evidence type="ECO:0000313" key="3">
    <source>
        <dbReference type="Proteomes" id="UP000751190"/>
    </source>
</evidence>
<feature type="compositionally biased region" description="Low complexity" evidence="1">
    <location>
        <begin position="89"/>
        <end position="106"/>
    </location>
</feature>
<feature type="region of interest" description="Disordered" evidence="1">
    <location>
        <begin position="77"/>
        <end position="135"/>
    </location>
</feature>
<feature type="region of interest" description="Disordered" evidence="1">
    <location>
        <begin position="594"/>
        <end position="642"/>
    </location>
</feature>
<sequence>MRDVLSALHVRVELAHREANECLCDVLHVRSRLDHVGAEIGVPVPPLDDEAAHLNARAPGAAPAVVLPPTVAPRALRRTDSSTSSFANSPRTPSPASSRPSVARAPRTPEPKRSSRDRATSPVREASPSSRCAVQPATVSAAIVAGARAPGAVTSADAPAPSAPESTPMSSSESDSDDSDAGALPAALQRSRLLARARAEPQMLPPILASWRARELERVLAKLSIGEEELAHALLTMGTAEHDEYARLSRTELALLAAVAPSAWELRAARAALDSLCSRLPAGGDERPSAREQLRALPRAERFVCALTRVPLARERLLCWAFAVSYAQNAAHVRSLVRRVARAARELLARRDWVHALLRLLLPVTPASPAGADDARRHGGAEALGLAAIDERAAALALDDGARAAVRTLCASVAAEPGGAGAALAALDELQAVVADGALAVRARERSGDASASPAADCAPAAEGACAGDALGELLARLDAGVVQLHRALRKYARSVLPDARHPDDAFVRVLRPFAARAHRETAQLAHELGAACALCADAAVELLGGRPPPMRLGSAHVLFRAIGAALSLARAVVGACESAPRVRWASLSPLHALGARSTPPSSGEGGGERANDLLSSGSSLGRDARACFSSPPVAQGDVLQS</sequence>
<dbReference type="SUPFAM" id="SSF101447">
    <property type="entry name" value="Formin homology 2 domain (FH2 domain)"/>
    <property type="match status" value="1"/>
</dbReference>
<comment type="caution">
    <text evidence="2">The sequence shown here is derived from an EMBL/GenBank/DDBJ whole genome shotgun (WGS) entry which is preliminary data.</text>
</comment>
<feature type="compositionally biased region" description="Low complexity" evidence="1">
    <location>
        <begin position="153"/>
        <end position="173"/>
    </location>
</feature>
<evidence type="ECO:0000313" key="2">
    <source>
        <dbReference type="EMBL" id="KAG8468109.1"/>
    </source>
</evidence>
<feature type="compositionally biased region" description="Basic and acidic residues" evidence="1">
    <location>
        <begin position="107"/>
        <end position="119"/>
    </location>
</feature>
<dbReference type="InterPro" id="IPR042201">
    <property type="entry name" value="FH2_Formin_sf"/>
</dbReference>
<reference evidence="2" key="1">
    <citation type="submission" date="2021-05" db="EMBL/GenBank/DDBJ databases">
        <title>The genome of the haptophyte Pavlova lutheri (Diacronema luteri, Pavlovales) - a model for lipid biosynthesis in eukaryotic algae.</title>
        <authorList>
            <person name="Hulatt C.J."/>
            <person name="Posewitz M.C."/>
        </authorList>
    </citation>
    <scope>NUCLEOTIDE SEQUENCE</scope>
    <source>
        <strain evidence="2">NIVA-4/92</strain>
    </source>
</reference>